<dbReference type="Gene3D" id="1.10.1660.10">
    <property type="match status" value="1"/>
</dbReference>
<dbReference type="PANTHER" id="PTHR30204:SF90">
    <property type="entry name" value="HTH-TYPE TRANSCRIPTIONAL ACTIVATOR MTA"/>
    <property type="match status" value="1"/>
</dbReference>
<dbReference type="PROSITE" id="PS00552">
    <property type="entry name" value="HTH_MERR_1"/>
    <property type="match status" value="1"/>
</dbReference>
<dbReference type="CDD" id="cd01106">
    <property type="entry name" value="HTH_TipAL-Mta"/>
    <property type="match status" value="1"/>
</dbReference>
<dbReference type="EMBL" id="CP134050">
    <property type="protein sequence ID" value="WNC16305.1"/>
    <property type="molecule type" value="Genomic_DNA"/>
</dbReference>
<dbReference type="RefSeq" id="WP_310770846.1">
    <property type="nucleotide sequence ID" value="NZ_CP134050.1"/>
</dbReference>
<gene>
    <name evidence="3" type="ORF">RGB73_08320</name>
</gene>
<dbReference type="Proteomes" id="UP001256827">
    <property type="component" value="Chromosome"/>
</dbReference>
<feature type="domain" description="HTH merR-type" evidence="2">
    <location>
        <begin position="4"/>
        <end position="73"/>
    </location>
</feature>
<keyword evidence="1" id="KW-0238">DNA-binding</keyword>
<keyword evidence="4" id="KW-1185">Reference proteome</keyword>
<name>A0ABY9T882_BREBE</name>
<dbReference type="InterPro" id="IPR009061">
    <property type="entry name" value="DNA-bd_dom_put_sf"/>
</dbReference>
<evidence type="ECO:0000313" key="4">
    <source>
        <dbReference type="Proteomes" id="UP001256827"/>
    </source>
</evidence>
<dbReference type="SUPFAM" id="SSF46955">
    <property type="entry name" value="Putative DNA-binding domain"/>
    <property type="match status" value="1"/>
</dbReference>
<reference evidence="3 4" key="1">
    <citation type="submission" date="2023-09" db="EMBL/GenBank/DDBJ databases">
        <title>Complete Genome and Methylome dissection of Bacillus brevis NEB573 original source of BbsI restriction endonuclease.</title>
        <authorList>
            <person name="Fomenkov A."/>
            <person name="Roberts R.D."/>
        </authorList>
    </citation>
    <scope>NUCLEOTIDE SEQUENCE [LARGE SCALE GENOMIC DNA]</scope>
    <source>
        <strain evidence="3 4">NEB573</strain>
    </source>
</reference>
<evidence type="ECO:0000256" key="1">
    <source>
        <dbReference type="ARBA" id="ARBA00023125"/>
    </source>
</evidence>
<dbReference type="PRINTS" id="PR00040">
    <property type="entry name" value="HTHMERR"/>
</dbReference>
<dbReference type="InterPro" id="IPR047057">
    <property type="entry name" value="MerR_fam"/>
</dbReference>
<dbReference type="InterPro" id="IPR000551">
    <property type="entry name" value="MerR-type_HTH_dom"/>
</dbReference>
<dbReference type="Pfam" id="PF13411">
    <property type="entry name" value="MerR_1"/>
    <property type="match status" value="1"/>
</dbReference>
<organism evidence="3 4">
    <name type="scientific">Brevibacillus brevis</name>
    <name type="common">Bacillus brevis</name>
    <dbReference type="NCBI Taxonomy" id="1393"/>
    <lineage>
        <taxon>Bacteria</taxon>
        <taxon>Bacillati</taxon>
        <taxon>Bacillota</taxon>
        <taxon>Bacilli</taxon>
        <taxon>Bacillales</taxon>
        <taxon>Paenibacillaceae</taxon>
        <taxon>Brevibacillus</taxon>
    </lineage>
</organism>
<dbReference type="PROSITE" id="PS50937">
    <property type="entry name" value="HTH_MERR_2"/>
    <property type="match status" value="1"/>
</dbReference>
<protein>
    <submittedName>
        <fullName evidence="3">MerR family transcriptional regulator</fullName>
    </submittedName>
</protein>
<accession>A0ABY9T882</accession>
<evidence type="ECO:0000259" key="2">
    <source>
        <dbReference type="PROSITE" id="PS50937"/>
    </source>
</evidence>
<proteinExistence type="predicted"/>
<dbReference type="PANTHER" id="PTHR30204">
    <property type="entry name" value="REDOX-CYCLING DRUG-SENSING TRANSCRIPTIONAL ACTIVATOR SOXR"/>
    <property type="match status" value="1"/>
</dbReference>
<evidence type="ECO:0000313" key="3">
    <source>
        <dbReference type="EMBL" id="WNC16305.1"/>
    </source>
</evidence>
<sequence length="167" mass="19254">MSRQWKVGELAKATGLTIRTLHYYDQIGLFSPSGHSASGHRLYSEKDFSRLQQILSLKELGLSLEEIQGVLANERYDPLEAVSLQISRLRESIRIQQKLLKQLVHVAHLMQSHAPVSVDDFTQLFDMMRKSHERYFAEKQSNMERHLELLGDFLAELPESPHPKEDS</sequence>
<dbReference type="SMART" id="SM00422">
    <property type="entry name" value="HTH_MERR"/>
    <property type="match status" value="1"/>
</dbReference>